<sequence>MIRLQTPSRLSAPTGRRAPSRAWLLMLALIAYPVAALDIPVPNGSFSETANAGSIGGGAIGDEGNLIAIGDGPWLASFSGVAGQLPPPTLTIGGGMAVISGLVAAGSGEDVVNNGGAFDLVASDVPLQPFTRYELEVQFDTGGAFSNDYFPQGNGGIALTGGHEVLVSSQTAGPDDFVFGYIAGSSSTFRLLLRYTTQADPPAGDLGIRLYARPQRVASQYLKPTVAFYRVRLDVRRLASEPGSFVPTAMRPLRARQNPATALLPDGKVLIAGGYSFFDGAVAGSAELFDPATGRYSPTGNLTLGRFAATATPLADGRVLLIGGPYHAAAEFYDPLTGTFTPGPGLAQPRVGNGFTTTLLADGSVLVTGGFDYDENDEDLVLPYVDRFDPATGSFEALPDLQSSRSGHTATLLADGRVLIVGGYNAFFGADASAELYDPATGTTTPTGALSIGREGATAVMLADGRVLVAGGFNAGAGRHQRSAELYDPATGTFTRTGDMTIPRYSGTAKLLPDGRVLMAASVSPNAAGGGVASDVAELYDPATGTFSMIERLTEARDYASTILLPDGRVLFTTGFTQESGRFLPSAEVYNPLVDTLAAGPALQRARRGATASVLADGRVLIAGGEDAAGPSATAELVAADGGTVVAAASLVHARTGHVATTLADGRVLITGGGSAVAELFDPETGAFTAIAALDQDRRDHTATLLADGKVLVAGGTGTQGPLAGASVFDPASGAFAPVAALQAPRSGHAARLLPGGRVLLVGGGPATAELYDPAQRAFIATGAPVNAHATPTATVLGSGHVLVLGGARGSAELYDPDSGTFAAAGRDDAARSAHAATMLGDGRVLVVGGGAPAALYDPVTGQFGPAAGGPAADRSRFAAALLADGRVLLAGGETAGSALASTLVYDPGRGAAGRPQLDAPASAFVVQPFVLDLTGHGFRGSSRVSATAVVGAEASGGTANGASTSATNFPLVQLRHRESGRQFFVAPDPAAPWTDATFRSRELGGLPLGEYDVTVTVNGIASVARRFAIVEDTPGDVIFRYGFDAP</sequence>
<dbReference type="InterPro" id="IPR037293">
    <property type="entry name" value="Gal_Oxidase_central_sf"/>
</dbReference>
<keyword evidence="2" id="KW-1185">Reference proteome</keyword>
<name>A0A160DVU0_9GAMM</name>
<dbReference type="KEGG" id="dko:I596_2691"/>
<dbReference type="PANTHER" id="PTHR45632:SF26">
    <property type="entry name" value="BTB DOMAIN-CONTAINING PROTEIN"/>
    <property type="match status" value="1"/>
</dbReference>
<organism evidence="1 2">
    <name type="scientific">Dokdonella koreensis DS-123</name>
    <dbReference type="NCBI Taxonomy" id="1300342"/>
    <lineage>
        <taxon>Bacteria</taxon>
        <taxon>Pseudomonadati</taxon>
        <taxon>Pseudomonadota</taxon>
        <taxon>Gammaproteobacteria</taxon>
        <taxon>Lysobacterales</taxon>
        <taxon>Rhodanobacteraceae</taxon>
        <taxon>Dokdonella</taxon>
    </lineage>
</organism>
<dbReference type="Pfam" id="PF01344">
    <property type="entry name" value="Kelch_1"/>
    <property type="match status" value="1"/>
</dbReference>
<dbReference type="SMART" id="SM00612">
    <property type="entry name" value="Kelch"/>
    <property type="match status" value="11"/>
</dbReference>
<reference evidence="1 2" key="1">
    <citation type="submission" date="2016-04" db="EMBL/GenBank/DDBJ databases">
        <title>Complete genome sequence of Dokdonella koreensis DS-123T.</title>
        <authorList>
            <person name="Kim J.F."/>
            <person name="Lee H."/>
            <person name="Kwak M.-J."/>
        </authorList>
    </citation>
    <scope>NUCLEOTIDE SEQUENCE [LARGE SCALE GENOMIC DNA]</scope>
    <source>
        <strain evidence="1 2">DS-123</strain>
    </source>
</reference>
<dbReference type="Proteomes" id="UP000076830">
    <property type="component" value="Chromosome"/>
</dbReference>
<proteinExistence type="predicted"/>
<accession>A0A160DVU0</accession>
<dbReference type="InterPro" id="IPR006652">
    <property type="entry name" value="Kelch_1"/>
</dbReference>
<dbReference type="EMBL" id="CP015249">
    <property type="protein sequence ID" value="ANB18687.1"/>
    <property type="molecule type" value="Genomic_DNA"/>
</dbReference>
<dbReference type="PANTHER" id="PTHR45632">
    <property type="entry name" value="LD33804P"/>
    <property type="match status" value="1"/>
</dbReference>
<dbReference type="PATRIC" id="fig|1300342.3.peg.2619"/>
<dbReference type="AlphaFoldDB" id="A0A160DVU0"/>
<dbReference type="Gene3D" id="2.130.10.80">
    <property type="entry name" value="Galactose oxidase/kelch, beta-propeller"/>
    <property type="match status" value="8"/>
</dbReference>
<dbReference type="RefSeq" id="WP_150132140.1">
    <property type="nucleotide sequence ID" value="NZ_CP015249.1"/>
</dbReference>
<gene>
    <name evidence="1" type="ORF">I596_2691</name>
</gene>
<dbReference type="SUPFAM" id="SSF117281">
    <property type="entry name" value="Kelch motif"/>
    <property type="match status" value="2"/>
</dbReference>
<dbReference type="SUPFAM" id="SSF50965">
    <property type="entry name" value="Galactose oxidase, central domain"/>
    <property type="match status" value="1"/>
</dbReference>
<dbReference type="OrthoDB" id="5925106at2"/>
<dbReference type="InterPro" id="IPR011043">
    <property type="entry name" value="Gal_Oxase/kelch_b-propeller"/>
</dbReference>
<dbReference type="STRING" id="1300342.I596_2691"/>
<dbReference type="InterPro" id="IPR015915">
    <property type="entry name" value="Kelch-typ_b-propeller"/>
</dbReference>
<evidence type="ECO:0000313" key="1">
    <source>
        <dbReference type="EMBL" id="ANB18687.1"/>
    </source>
</evidence>
<evidence type="ECO:0000313" key="2">
    <source>
        <dbReference type="Proteomes" id="UP000076830"/>
    </source>
</evidence>
<protein>
    <submittedName>
        <fullName evidence="1">Kelch repeat-containing protein</fullName>
    </submittedName>
</protein>